<dbReference type="InterPro" id="IPR036010">
    <property type="entry name" value="2Fe-2S_ferredoxin-like_sf"/>
</dbReference>
<keyword evidence="3" id="KW-1185">Reference proteome</keyword>
<dbReference type="RefSeq" id="WP_175187252.1">
    <property type="nucleotide sequence ID" value="NZ_JABVZQ010000006.1"/>
</dbReference>
<dbReference type="Proteomes" id="UP000619838">
    <property type="component" value="Unassembled WGS sequence"/>
</dbReference>
<reference evidence="2 3" key="1">
    <citation type="journal article" date="2020" name="Microorganisms">
        <title>Simultaneous Genome Sequencing of Prosthecochloris ethylica and Desulfuromonas acetoxidans within a Syntrophic Mixture Reveals Unique Pili and Protein Interactions.</title>
        <authorList>
            <person name="Kyndt J.A."/>
            <person name="Van Beeumen J.J."/>
            <person name="Meyer T.E."/>
        </authorList>
    </citation>
    <scope>NUCLEOTIDE SEQUENCE [LARGE SCALE GENOMIC DNA]</scope>
    <source>
        <strain evidence="2 3">N3</strain>
    </source>
</reference>
<comment type="caution">
    <text evidence="2">The sequence shown here is derived from an EMBL/GenBank/DDBJ whole genome shotgun (WGS) entry which is preliminary data.</text>
</comment>
<dbReference type="InterPro" id="IPR028261">
    <property type="entry name" value="DPD_II"/>
</dbReference>
<proteinExistence type="predicted"/>
<accession>A0ABR9XTZ2</accession>
<dbReference type="Gene3D" id="3.50.50.60">
    <property type="entry name" value="FAD/NAD(P)-binding domain"/>
    <property type="match status" value="2"/>
</dbReference>
<name>A0ABR9XTZ2_9CHLB</name>
<sequence length="653" mass="70121">MKSVTLTIDNRTVTAAPGTTILEAARQYGITIPTLCFQEKLESHGSCWMCIVELKGRNRFVPACSTSITGSMEIETDNAQLREMRRKTLERLLEQHSGDCEPPCRDACPAGCSVPAYLGAIGKGNDRKAVTIIHETIPLPATLGRICPAPCEDVCRRHGVDDAVSICALKRFAADRDHESPTPFVPAQEPASGTKVAIIGAGPAGLSAAYYLLRKGHGVTIFDSRERPGGMLYYGIPRFRLPAEDLDADIAPIMVMGGDFVPGTSFGTDITADDLRRKGFDAIFLAAGAWQASRLGIEGEDLPGVLTGIGFLRKIAENTTLNPGRRIVVIGGGNTAVDAARTARRLGAEQVTLLYRRTRDDMPANAQEILEAEAEGITLELMAAPARITEADGALHIRVRRMTAGEPDESGRRRPVPVEGADFTLTADTVITAIGQQVDPAIAQTCNLRMTDRGTIETDQSTCRTSAEGVFAGGDCVSGADIAVTAVAQGRRAALAIDRHLKGEPDIKRRRPFNSTYGPAGTAPKALAERAKPLQRAPMHELAGKERLTTFREVASGLTEEQARAEATRCLRCGCSTKNDCTLRSLASQHGIDSTACLNAGSDNAYIVRTEHVRYEREKCVDCGICIRTIEEAPDRQVDPSILIDNCPTGALS</sequence>
<gene>
    <name evidence="2" type="ORF">INT08_10140</name>
</gene>
<dbReference type="Gene3D" id="1.10.1060.10">
    <property type="entry name" value="Alpha-helical ferredoxin"/>
    <property type="match status" value="1"/>
</dbReference>
<protein>
    <submittedName>
        <fullName evidence="2">FAD-dependent oxidoreductase</fullName>
    </submittedName>
</protein>
<dbReference type="Pfam" id="PF13510">
    <property type="entry name" value="Fer2_4"/>
    <property type="match status" value="1"/>
</dbReference>
<dbReference type="SUPFAM" id="SSF51971">
    <property type="entry name" value="Nucleotide-binding domain"/>
    <property type="match status" value="2"/>
</dbReference>
<dbReference type="InterPro" id="IPR001041">
    <property type="entry name" value="2Fe-2S_ferredoxin-type"/>
</dbReference>
<dbReference type="PANTHER" id="PTHR42783:SF3">
    <property type="entry name" value="GLUTAMATE SYNTHASE [NADPH] SMALL CHAIN-RELATED"/>
    <property type="match status" value="1"/>
</dbReference>
<dbReference type="InterPro" id="IPR023753">
    <property type="entry name" value="FAD/NAD-binding_dom"/>
</dbReference>
<dbReference type="Gene3D" id="3.10.20.30">
    <property type="match status" value="1"/>
</dbReference>
<dbReference type="PRINTS" id="PR00419">
    <property type="entry name" value="ADXRDTASE"/>
</dbReference>
<dbReference type="Pfam" id="PF07992">
    <property type="entry name" value="Pyr_redox_2"/>
    <property type="match status" value="1"/>
</dbReference>
<dbReference type="PROSITE" id="PS51085">
    <property type="entry name" value="2FE2S_FER_2"/>
    <property type="match status" value="1"/>
</dbReference>
<dbReference type="InterPro" id="IPR009051">
    <property type="entry name" value="Helical_ferredxn"/>
</dbReference>
<dbReference type="InterPro" id="IPR012675">
    <property type="entry name" value="Beta-grasp_dom_sf"/>
</dbReference>
<evidence type="ECO:0000313" key="2">
    <source>
        <dbReference type="EMBL" id="MBF0637527.1"/>
    </source>
</evidence>
<dbReference type="EMBL" id="JADGII010000024">
    <property type="protein sequence ID" value="MBF0637527.1"/>
    <property type="molecule type" value="Genomic_DNA"/>
</dbReference>
<evidence type="ECO:0000313" key="3">
    <source>
        <dbReference type="Proteomes" id="UP000619838"/>
    </source>
</evidence>
<evidence type="ECO:0000259" key="1">
    <source>
        <dbReference type="PROSITE" id="PS51085"/>
    </source>
</evidence>
<dbReference type="SUPFAM" id="SSF54292">
    <property type="entry name" value="2Fe-2S ferredoxin-like"/>
    <property type="match status" value="1"/>
</dbReference>
<dbReference type="NCBIfam" id="NF009454">
    <property type="entry name" value="PRK12814.1"/>
    <property type="match status" value="1"/>
</dbReference>
<dbReference type="Pfam" id="PF14691">
    <property type="entry name" value="Fer4_20"/>
    <property type="match status" value="1"/>
</dbReference>
<dbReference type="InterPro" id="IPR036188">
    <property type="entry name" value="FAD/NAD-bd_sf"/>
</dbReference>
<dbReference type="PANTHER" id="PTHR42783">
    <property type="entry name" value="GLUTAMATE SYNTHASE [NADPH] SMALL CHAIN"/>
    <property type="match status" value="1"/>
</dbReference>
<dbReference type="SUPFAM" id="SSF46548">
    <property type="entry name" value="alpha-helical ferredoxin"/>
    <property type="match status" value="2"/>
</dbReference>
<dbReference type="CDD" id="cd00207">
    <property type="entry name" value="fer2"/>
    <property type="match status" value="1"/>
</dbReference>
<feature type="domain" description="2Fe-2S ferredoxin-type" evidence="1">
    <location>
        <begin position="2"/>
        <end position="80"/>
    </location>
</feature>
<organism evidence="2 3">
    <name type="scientific">Prosthecochloris ethylica</name>
    <dbReference type="NCBI Taxonomy" id="2743976"/>
    <lineage>
        <taxon>Bacteria</taxon>
        <taxon>Pseudomonadati</taxon>
        <taxon>Chlorobiota</taxon>
        <taxon>Chlorobiia</taxon>
        <taxon>Chlorobiales</taxon>
        <taxon>Chlorobiaceae</taxon>
        <taxon>Prosthecochloris</taxon>
    </lineage>
</organism>